<dbReference type="InterPro" id="IPR003785">
    <property type="entry name" value="Creatininase/forma_Hydrolase"/>
</dbReference>
<sequence length="267" mass="28206">MIHHWQTLTAPQLAEFAQCDPVAVLVLGAIEQHGTHLPLATDLTIGEGLQAAMLEKLDTHLNVICLPPIAVGASDEHTSFPGTLSLPAPLAVATLEAYGESLARAGIRRLVLLNSHGGNKAVMDLAGLTLRRRHSMRVVKTTYTRLPPLEGAIDAEELRYGLHGGLLETAMMHHLAPALVQLDGYQATPPAAPQGDALVSAEGAAAFAWLAEDLSTQGVAGDASQASAELGERLVQHYARQLAAVVTETAQLPPLTNQTRSTSGRQL</sequence>
<evidence type="ECO:0000256" key="4">
    <source>
        <dbReference type="ARBA" id="ARBA00022833"/>
    </source>
</evidence>
<evidence type="ECO:0000313" key="7">
    <source>
        <dbReference type="Proteomes" id="UP000520876"/>
    </source>
</evidence>
<protein>
    <submittedName>
        <fullName evidence="6">Creatininase family protein</fullName>
    </submittedName>
</protein>
<comment type="cofactor">
    <cofactor evidence="1">
        <name>Zn(2+)</name>
        <dbReference type="ChEBI" id="CHEBI:29105"/>
    </cofactor>
</comment>
<dbReference type="GO" id="GO:0009231">
    <property type="term" value="P:riboflavin biosynthetic process"/>
    <property type="evidence" value="ECO:0007669"/>
    <property type="project" value="TreeGrafter"/>
</dbReference>
<gene>
    <name evidence="6" type="ORF">HZU72_11680</name>
</gene>
<dbReference type="RefSeq" id="WP_180092044.1">
    <property type="nucleotide sequence ID" value="NZ_JACCGK010000009.1"/>
</dbReference>
<dbReference type="GO" id="GO:0046872">
    <property type="term" value="F:metal ion binding"/>
    <property type="evidence" value="ECO:0007669"/>
    <property type="project" value="UniProtKB-KW"/>
</dbReference>
<dbReference type="Pfam" id="PF02633">
    <property type="entry name" value="Creatininase"/>
    <property type="match status" value="1"/>
</dbReference>
<dbReference type="GO" id="GO:0016811">
    <property type="term" value="F:hydrolase activity, acting on carbon-nitrogen (but not peptide) bonds, in linear amides"/>
    <property type="evidence" value="ECO:0007669"/>
    <property type="project" value="TreeGrafter"/>
</dbReference>
<organism evidence="6 7">
    <name type="scientific">Vreelandella sedimenti</name>
    <dbReference type="NCBI Taxonomy" id="2729618"/>
    <lineage>
        <taxon>Bacteria</taxon>
        <taxon>Pseudomonadati</taxon>
        <taxon>Pseudomonadota</taxon>
        <taxon>Gammaproteobacteria</taxon>
        <taxon>Oceanospirillales</taxon>
        <taxon>Halomonadaceae</taxon>
        <taxon>Vreelandella</taxon>
    </lineage>
</organism>
<keyword evidence="3" id="KW-0378">Hydrolase</keyword>
<dbReference type="AlphaFoldDB" id="A0A7Z0N7I9"/>
<evidence type="ECO:0000313" key="6">
    <source>
        <dbReference type="EMBL" id="NYT73082.1"/>
    </source>
</evidence>
<dbReference type="Proteomes" id="UP000520876">
    <property type="component" value="Unassembled WGS sequence"/>
</dbReference>
<dbReference type="InterPro" id="IPR024087">
    <property type="entry name" value="Creatininase-like_sf"/>
</dbReference>
<comment type="caution">
    <text evidence="6">The sequence shown here is derived from an EMBL/GenBank/DDBJ whole genome shotgun (WGS) entry which is preliminary data.</text>
</comment>
<evidence type="ECO:0000256" key="2">
    <source>
        <dbReference type="ARBA" id="ARBA00022723"/>
    </source>
</evidence>
<keyword evidence="7" id="KW-1185">Reference proteome</keyword>
<keyword evidence="4" id="KW-0862">Zinc</keyword>
<dbReference type="PANTHER" id="PTHR35005:SF1">
    <property type="entry name" value="2-AMINO-5-FORMYLAMINO-6-RIBOSYLAMINOPYRIMIDIN-4(3H)-ONE 5'-MONOPHOSPHATE DEFORMYLASE"/>
    <property type="match status" value="1"/>
</dbReference>
<dbReference type="SUPFAM" id="SSF102215">
    <property type="entry name" value="Creatininase"/>
    <property type="match status" value="1"/>
</dbReference>
<name>A0A7Z0N7I9_9GAMM</name>
<keyword evidence="2" id="KW-0479">Metal-binding</keyword>
<accession>A0A7Z0N7I9</accession>
<evidence type="ECO:0000256" key="5">
    <source>
        <dbReference type="ARBA" id="ARBA00024029"/>
    </source>
</evidence>
<comment type="similarity">
    <text evidence="5">Belongs to the creatininase superfamily.</text>
</comment>
<evidence type="ECO:0000256" key="3">
    <source>
        <dbReference type="ARBA" id="ARBA00022801"/>
    </source>
</evidence>
<reference evidence="6 7" key="1">
    <citation type="submission" date="2020-07" db="EMBL/GenBank/DDBJ databases">
        <title>Halomonas sp. QX-2 draft genome sequence.</title>
        <authorList>
            <person name="Qiu X."/>
        </authorList>
    </citation>
    <scope>NUCLEOTIDE SEQUENCE [LARGE SCALE GENOMIC DNA]</scope>
    <source>
        <strain evidence="6 7">QX-2</strain>
    </source>
</reference>
<dbReference type="EMBL" id="JACCGK010000009">
    <property type="protein sequence ID" value="NYT73082.1"/>
    <property type="molecule type" value="Genomic_DNA"/>
</dbReference>
<proteinExistence type="inferred from homology"/>
<dbReference type="Gene3D" id="3.40.50.10310">
    <property type="entry name" value="Creatininase"/>
    <property type="match status" value="1"/>
</dbReference>
<dbReference type="PANTHER" id="PTHR35005">
    <property type="entry name" value="3-DEHYDRO-SCYLLO-INOSOSE HYDROLASE"/>
    <property type="match status" value="1"/>
</dbReference>
<evidence type="ECO:0000256" key="1">
    <source>
        <dbReference type="ARBA" id="ARBA00001947"/>
    </source>
</evidence>